<evidence type="ECO:0000313" key="4">
    <source>
        <dbReference type="Proteomes" id="UP000621390"/>
    </source>
</evidence>
<dbReference type="RefSeq" id="WP_199493315.1">
    <property type="nucleotide sequence ID" value="NZ_JAEMOS010000002.1"/>
</dbReference>
<gene>
    <name evidence="2" type="ORF">JHC10_00910</name>
    <name evidence="3" type="ORF">JHC11_12630</name>
</gene>
<proteinExistence type="predicted"/>
<evidence type="ECO:0000313" key="5">
    <source>
        <dbReference type="Proteomes" id="UP000655994"/>
    </source>
</evidence>
<evidence type="ECO:0000313" key="3">
    <source>
        <dbReference type="EMBL" id="MBJ7316833.1"/>
    </source>
</evidence>
<organism evidence="3 4">
    <name type="scientific">Idiomarina abyssalis</name>
    <dbReference type="NCBI Taxonomy" id="86102"/>
    <lineage>
        <taxon>Bacteria</taxon>
        <taxon>Pseudomonadati</taxon>
        <taxon>Pseudomonadota</taxon>
        <taxon>Gammaproteobacteria</taxon>
        <taxon>Alteromonadales</taxon>
        <taxon>Idiomarinaceae</taxon>
        <taxon>Idiomarina</taxon>
    </lineage>
</organism>
<feature type="region of interest" description="Disordered" evidence="1">
    <location>
        <begin position="177"/>
        <end position="201"/>
    </location>
</feature>
<protein>
    <submittedName>
        <fullName evidence="3">Uncharacterized protein</fullName>
    </submittedName>
</protein>
<comment type="caution">
    <text evidence="3">The sequence shown here is derived from an EMBL/GenBank/DDBJ whole genome shotgun (WGS) entry which is preliminary data.</text>
</comment>
<reference evidence="3 5" key="1">
    <citation type="submission" date="2020-09" db="EMBL/GenBank/DDBJ databases">
        <title>Draft Genomes of Bacterial Isolates from North Pond Shallow Sediments.</title>
        <authorList>
            <person name="Kiel Reese B."/>
            <person name="Mullis M."/>
            <person name="Weisend R.E."/>
        </authorList>
    </citation>
    <scope>NUCLEOTIDE SEQUENCE</scope>
    <source>
        <strain evidence="3">KJE-2</strain>
        <strain evidence="2 5">KJE-3</strain>
    </source>
</reference>
<sequence>MGWSSYPDTVKQKVVNEIITNRYWADGVEVAKHSLRGRQLWLLLRSTNNDGTQQHFISLAIVESDRRDSAVNVKHISESCGPAYYNCPLSFVMQASPVEPDSFADNWRKKVVEYHKNRKKASSTYIPEGARIANGNQTLELQGKHSRGWRLAIDVDTAMTFRISTRTLNQFVRQNKVTLPDGNDNNNVNHANDNHESASTC</sequence>
<evidence type="ECO:0000256" key="1">
    <source>
        <dbReference type="SAM" id="MobiDB-lite"/>
    </source>
</evidence>
<accession>A0A8I1KHI3</accession>
<keyword evidence="5" id="KW-1185">Reference proteome</keyword>
<dbReference type="Proteomes" id="UP000621390">
    <property type="component" value="Unassembled WGS sequence"/>
</dbReference>
<evidence type="ECO:0000313" key="2">
    <source>
        <dbReference type="EMBL" id="MBJ7265493.1"/>
    </source>
</evidence>
<dbReference type="Proteomes" id="UP000655994">
    <property type="component" value="Unassembled WGS sequence"/>
</dbReference>
<feature type="compositionally biased region" description="Basic and acidic residues" evidence="1">
    <location>
        <begin position="192"/>
        <end position="201"/>
    </location>
</feature>
<name>A0A8I1KHI3_9GAMM</name>
<dbReference type="EMBL" id="JAEMOS010000002">
    <property type="protein sequence ID" value="MBJ7265493.1"/>
    <property type="molecule type" value="Genomic_DNA"/>
</dbReference>
<dbReference type="EMBL" id="JAEMOP010000009">
    <property type="protein sequence ID" value="MBJ7316833.1"/>
    <property type="molecule type" value="Genomic_DNA"/>
</dbReference>
<dbReference type="AlphaFoldDB" id="A0A8I1KHI3"/>